<comment type="caution">
    <text evidence="4">The sequence shown here is derived from an EMBL/GenBank/DDBJ whole genome shotgun (WGS) entry which is preliminary data.</text>
</comment>
<sequence length="454" mass="48325">MIRDLEWKDSGVGLAEQLERLEAHLLAQGLVPGTVVAAADPDSLLKLLLLLLLPRLGCPFLPLDPALPAAHRDRLLELANASFLVGGDSGKRVRLRPLAGRASGPSPVPYDPSDPGFAPSRRVQLLISTSGSQGSPRLVALTGGNLRAAAAAANRLLAFGAGDRWLLCLPLHHVAGVSVVLRAWLAGAGVVLQAPFSPGALLRRLERRDVTHLSLVPTQLHRLLQHEPGFRPPPELRVVLLGGAPADPALVQRALALGWPLCPSYGLTEAASQVATLFPPPARWSAGLAGRPLPHLEVALAGDGRIRIRGESVAPWVLEAEAAHALADGAGWFTTGDLGTLDGEGRLTVLGRADEVIISGGEKIHPAVLEAELARCPGIDEVAVVGLEDETWGSRVVACYRGAWPEARVARWAGERLRGAFRPRAFHRVARLPRNALGKLLRGELRRRLQASAR</sequence>
<dbReference type="SUPFAM" id="SSF56801">
    <property type="entry name" value="Acetyl-CoA synthetase-like"/>
    <property type="match status" value="1"/>
</dbReference>
<evidence type="ECO:0000259" key="3">
    <source>
        <dbReference type="Pfam" id="PF13193"/>
    </source>
</evidence>
<dbReference type="PANTHER" id="PTHR43201">
    <property type="entry name" value="ACYL-COA SYNTHETASE"/>
    <property type="match status" value="1"/>
</dbReference>
<reference evidence="4" key="1">
    <citation type="journal article" date="2020" name="mSystems">
        <title>Genome- and Community-Level Interaction Insights into Carbon Utilization and Element Cycling Functions of Hydrothermarchaeota in Hydrothermal Sediment.</title>
        <authorList>
            <person name="Zhou Z."/>
            <person name="Liu Y."/>
            <person name="Xu W."/>
            <person name="Pan J."/>
            <person name="Luo Z.H."/>
            <person name="Li M."/>
        </authorList>
    </citation>
    <scope>NUCLEOTIDE SEQUENCE [LARGE SCALE GENOMIC DNA]</scope>
    <source>
        <strain evidence="4">HyVt-535</strain>
    </source>
</reference>
<dbReference type="GO" id="GO:0031956">
    <property type="term" value="F:medium-chain fatty acid-CoA ligase activity"/>
    <property type="evidence" value="ECO:0007669"/>
    <property type="project" value="TreeGrafter"/>
</dbReference>
<organism evidence="4">
    <name type="scientific">Thiolapillus brandeum</name>
    <dbReference type="NCBI Taxonomy" id="1076588"/>
    <lineage>
        <taxon>Bacteria</taxon>
        <taxon>Pseudomonadati</taxon>
        <taxon>Pseudomonadota</taxon>
        <taxon>Gammaproteobacteria</taxon>
        <taxon>Chromatiales</taxon>
        <taxon>Sedimenticolaceae</taxon>
        <taxon>Thiolapillus</taxon>
    </lineage>
</organism>
<name>A0A7C5IZ09_9GAMM</name>
<feature type="domain" description="AMP-dependent synthetase/ligase" evidence="2">
    <location>
        <begin position="14"/>
        <end position="303"/>
    </location>
</feature>
<dbReference type="Gene3D" id="3.40.50.12780">
    <property type="entry name" value="N-terminal domain of ligase-like"/>
    <property type="match status" value="1"/>
</dbReference>
<comment type="similarity">
    <text evidence="1">Belongs to the ATP-dependent AMP-binding enzyme family.</text>
</comment>
<dbReference type="AlphaFoldDB" id="A0A7C5IZ09"/>
<dbReference type="Gene3D" id="3.30.300.30">
    <property type="match status" value="1"/>
</dbReference>
<dbReference type="InterPro" id="IPR025110">
    <property type="entry name" value="AMP-bd_C"/>
</dbReference>
<accession>A0A7C5IZ09</accession>
<evidence type="ECO:0000256" key="1">
    <source>
        <dbReference type="ARBA" id="ARBA00006432"/>
    </source>
</evidence>
<protein>
    <recommendedName>
        <fullName evidence="5">2-succinylbenzoate--CoA ligase</fullName>
    </recommendedName>
</protein>
<dbReference type="PANTHER" id="PTHR43201:SF8">
    <property type="entry name" value="ACYL-COA SYNTHETASE FAMILY MEMBER 3"/>
    <property type="match status" value="1"/>
</dbReference>
<dbReference type="Proteomes" id="UP000886100">
    <property type="component" value="Unassembled WGS sequence"/>
</dbReference>
<dbReference type="Pfam" id="PF00501">
    <property type="entry name" value="AMP-binding"/>
    <property type="match status" value="1"/>
</dbReference>
<evidence type="ECO:0008006" key="5">
    <source>
        <dbReference type="Google" id="ProtNLM"/>
    </source>
</evidence>
<evidence type="ECO:0000259" key="2">
    <source>
        <dbReference type="Pfam" id="PF00501"/>
    </source>
</evidence>
<dbReference type="EMBL" id="DROM01000318">
    <property type="protein sequence ID" value="HHH13629.1"/>
    <property type="molecule type" value="Genomic_DNA"/>
</dbReference>
<evidence type="ECO:0000313" key="4">
    <source>
        <dbReference type="EMBL" id="HHH13629.1"/>
    </source>
</evidence>
<dbReference type="Pfam" id="PF13193">
    <property type="entry name" value="AMP-binding_C"/>
    <property type="match status" value="1"/>
</dbReference>
<dbReference type="GO" id="GO:0006631">
    <property type="term" value="P:fatty acid metabolic process"/>
    <property type="evidence" value="ECO:0007669"/>
    <property type="project" value="TreeGrafter"/>
</dbReference>
<gene>
    <name evidence="4" type="ORF">ENJ98_05280</name>
</gene>
<dbReference type="InterPro" id="IPR045851">
    <property type="entry name" value="AMP-bd_C_sf"/>
</dbReference>
<proteinExistence type="inferred from homology"/>
<dbReference type="InterPro" id="IPR000873">
    <property type="entry name" value="AMP-dep_synth/lig_dom"/>
</dbReference>
<dbReference type="InterPro" id="IPR042099">
    <property type="entry name" value="ANL_N_sf"/>
</dbReference>
<feature type="domain" description="AMP-binding enzyme C-terminal" evidence="3">
    <location>
        <begin position="369"/>
        <end position="439"/>
    </location>
</feature>